<dbReference type="SMART" id="SM00530">
    <property type="entry name" value="HTH_XRE"/>
    <property type="match status" value="1"/>
</dbReference>
<dbReference type="PANTHER" id="PTHR43236:SF1">
    <property type="entry name" value="BLL7220 PROTEIN"/>
    <property type="match status" value="1"/>
</dbReference>
<reference evidence="3 4" key="1">
    <citation type="submission" date="2024-10" db="EMBL/GenBank/DDBJ databases">
        <title>The Natural Products Discovery Center: Release of the First 8490 Sequenced Strains for Exploring Actinobacteria Biosynthetic Diversity.</title>
        <authorList>
            <person name="Kalkreuter E."/>
            <person name="Kautsar S.A."/>
            <person name="Yang D."/>
            <person name="Bader C.D."/>
            <person name="Teijaro C.N."/>
            <person name="Fluegel L."/>
            <person name="Davis C.M."/>
            <person name="Simpson J.R."/>
            <person name="Lauterbach L."/>
            <person name="Steele A.D."/>
            <person name="Gui C."/>
            <person name="Meng S."/>
            <person name="Li G."/>
            <person name="Viehrig K."/>
            <person name="Ye F."/>
            <person name="Su P."/>
            <person name="Kiefer A.F."/>
            <person name="Nichols A."/>
            <person name="Cepeda A.J."/>
            <person name="Yan W."/>
            <person name="Fan B."/>
            <person name="Jiang Y."/>
            <person name="Adhikari A."/>
            <person name="Zheng C.-J."/>
            <person name="Schuster L."/>
            <person name="Cowan T.M."/>
            <person name="Smanski M.J."/>
            <person name="Chevrette M.G."/>
            <person name="De Carvalho L.P.S."/>
            <person name="Shen B."/>
        </authorList>
    </citation>
    <scope>NUCLEOTIDE SEQUENCE [LARGE SCALE GENOMIC DNA]</scope>
    <source>
        <strain evidence="3 4">NPDC001281</strain>
    </source>
</reference>
<dbReference type="PROSITE" id="PS50943">
    <property type="entry name" value="HTH_CROC1"/>
    <property type="match status" value="1"/>
</dbReference>
<sequence>MGQIPPCRTTTGAYDREARARGLLSRAVDCDFRNQQHRLQVMAGEKTAARVRRLIAESGLTQAEFAGRAGLDASKMSKSLSGVRRFTSLDLARIADLCGVTVDWLLGADPISPSLAARTAASPLTSADTAIREAERLAQTRADLAFLGFRQDVPRFKLGGGSFVDQGTNLAATAAEHALSRHVTLWQCRDLAAAVETAFGVDVRVHKQPDGFDGLSWSDDDSALIVVATSEVPARQRFTIAHELGHLLARDDQKLNVDVNINDAEHKKKPSEKRANAFAAELLLPAQMLREEARRTTWSRQDFAALTCRLWVSPSTLAWRLFNLDLIDRGLCDSFRGMTAGEAASLAGEWESFGEWIQHASRARIPAPLVRDTFQAYAEKKSTLRPFANLLDVDTATLRQAINGTREDSPLAS</sequence>
<proteinExistence type="inferred from homology"/>
<organism evidence="3 4">
    <name type="scientific">Microtetraspora fusca</name>
    <dbReference type="NCBI Taxonomy" id="1997"/>
    <lineage>
        <taxon>Bacteria</taxon>
        <taxon>Bacillati</taxon>
        <taxon>Actinomycetota</taxon>
        <taxon>Actinomycetes</taxon>
        <taxon>Streptosporangiales</taxon>
        <taxon>Streptosporangiaceae</taxon>
        <taxon>Microtetraspora</taxon>
    </lineage>
</organism>
<dbReference type="Pfam" id="PF13560">
    <property type="entry name" value="HTH_31"/>
    <property type="match status" value="1"/>
</dbReference>
<dbReference type="Gene3D" id="1.10.260.40">
    <property type="entry name" value="lambda repressor-like DNA-binding domains"/>
    <property type="match status" value="1"/>
</dbReference>
<dbReference type="RefSeq" id="WP_387347381.1">
    <property type="nucleotide sequence ID" value="NZ_JBIAXI010000036.1"/>
</dbReference>
<dbReference type="InterPro" id="IPR052345">
    <property type="entry name" value="Rad_response_metalloprotease"/>
</dbReference>
<dbReference type="CDD" id="cd00093">
    <property type="entry name" value="HTH_XRE"/>
    <property type="match status" value="1"/>
</dbReference>
<evidence type="ECO:0000256" key="1">
    <source>
        <dbReference type="ARBA" id="ARBA00007227"/>
    </source>
</evidence>
<gene>
    <name evidence="3" type="ORF">ACFY05_38760</name>
</gene>
<dbReference type="PANTHER" id="PTHR43236">
    <property type="entry name" value="ANTITOXIN HIGA1"/>
    <property type="match status" value="1"/>
</dbReference>
<comment type="caution">
    <text evidence="3">The sequence shown here is derived from an EMBL/GenBank/DDBJ whole genome shotgun (WGS) entry which is preliminary data.</text>
</comment>
<protein>
    <submittedName>
        <fullName evidence="3">Helix-turn-helix domain-containing protein</fullName>
    </submittedName>
</protein>
<evidence type="ECO:0000259" key="2">
    <source>
        <dbReference type="PROSITE" id="PS50943"/>
    </source>
</evidence>
<dbReference type="Gene3D" id="1.10.10.2910">
    <property type="match status" value="1"/>
</dbReference>
<dbReference type="InterPro" id="IPR010982">
    <property type="entry name" value="Lambda_DNA-bd_dom_sf"/>
</dbReference>
<keyword evidence="4" id="KW-1185">Reference proteome</keyword>
<dbReference type="Pfam" id="PF06114">
    <property type="entry name" value="Peptidase_M78"/>
    <property type="match status" value="1"/>
</dbReference>
<comment type="similarity">
    <text evidence="1">Belongs to the short-chain fatty acyl-CoA assimilation regulator (ScfR) family.</text>
</comment>
<dbReference type="InterPro" id="IPR001387">
    <property type="entry name" value="Cro/C1-type_HTH"/>
</dbReference>
<dbReference type="EMBL" id="JBIAXI010000036">
    <property type="protein sequence ID" value="MFF4778784.1"/>
    <property type="molecule type" value="Genomic_DNA"/>
</dbReference>
<dbReference type="InterPro" id="IPR010359">
    <property type="entry name" value="IrrE_HExxH"/>
</dbReference>
<name>A0ABW6VHF9_MICFU</name>
<accession>A0ABW6VHF9</accession>
<feature type="domain" description="HTH cro/C1-type" evidence="2">
    <location>
        <begin position="51"/>
        <end position="105"/>
    </location>
</feature>
<dbReference type="SUPFAM" id="SSF47413">
    <property type="entry name" value="lambda repressor-like DNA-binding domains"/>
    <property type="match status" value="1"/>
</dbReference>
<evidence type="ECO:0000313" key="4">
    <source>
        <dbReference type="Proteomes" id="UP001602119"/>
    </source>
</evidence>
<dbReference type="Proteomes" id="UP001602119">
    <property type="component" value="Unassembled WGS sequence"/>
</dbReference>
<evidence type="ECO:0000313" key="3">
    <source>
        <dbReference type="EMBL" id="MFF4778784.1"/>
    </source>
</evidence>